<dbReference type="AlphaFoldDB" id="A0A2T5G5R6"/>
<organism evidence="1 2">
    <name type="scientific">Brockia lithotrophica</name>
    <dbReference type="NCBI Taxonomy" id="933949"/>
    <lineage>
        <taxon>Bacteria</taxon>
        <taxon>Bacillati</taxon>
        <taxon>Bacillota</taxon>
        <taxon>Bacilli</taxon>
        <taxon>Bacillales</taxon>
        <taxon>Bacillales Family X. Incertae Sedis</taxon>
        <taxon>Brockia</taxon>
    </lineage>
</organism>
<evidence type="ECO:0000313" key="1">
    <source>
        <dbReference type="EMBL" id="PTQ51529.1"/>
    </source>
</evidence>
<reference evidence="1 2" key="1">
    <citation type="submission" date="2017-08" db="EMBL/GenBank/DDBJ databases">
        <title>Burning lignite coal seam in the remote Altai Mountains harbors a hydrogen-driven thermophilic microbial community.</title>
        <authorList>
            <person name="Kadnikov V.V."/>
            <person name="Mardanov A.V."/>
            <person name="Ivasenko D."/>
            <person name="Beletsky A.V."/>
            <person name="Karnachuk O.V."/>
            <person name="Ravin N.V."/>
        </authorList>
    </citation>
    <scope>NUCLEOTIDE SEQUENCE [LARGE SCALE GENOMIC DNA]</scope>
    <source>
        <strain evidence="1">AL31</strain>
    </source>
</reference>
<sequence length="89" mass="10496">MERRTKKHARVGITQNPGVFMRASFFRRLPASRFRRRRPEGSPLPRPRLPGRISWMDLLCKSRGKPEADALREALRARYPQVKEVVHDF</sequence>
<name>A0A2T5G5R6_9BACL</name>
<dbReference type="Proteomes" id="UP000244016">
    <property type="component" value="Unassembled WGS sequence"/>
</dbReference>
<dbReference type="EMBL" id="PEBW01000005">
    <property type="protein sequence ID" value="PTQ51529.1"/>
    <property type="molecule type" value="Genomic_DNA"/>
</dbReference>
<proteinExistence type="predicted"/>
<accession>A0A2T5G5R6</accession>
<protein>
    <submittedName>
        <fullName evidence="1">Uncharacterized protein</fullName>
    </submittedName>
</protein>
<evidence type="ECO:0000313" key="2">
    <source>
        <dbReference type="Proteomes" id="UP000244016"/>
    </source>
</evidence>
<comment type="caution">
    <text evidence="1">The sequence shown here is derived from an EMBL/GenBank/DDBJ whole genome shotgun (WGS) entry which is preliminary data.</text>
</comment>
<gene>
    <name evidence="1" type="ORF">BLITH_1606</name>
</gene>